<dbReference type="NCBIfam" id="TIGR02745">
    <property type="entry name" value="ccoG_rdxA_fixG"/>
    <property type="match status" value="1"/>
</dbReference>
<evidence type="ECO:0000256" key="6">
    <source>
        <dbReference type="ARBA" id="ARBA00023014"/>
    </source>
</evidence>
<evidence type="ECO:0000256" key="5">
    <source>
        <dbReference type="ARBA" id="ARBA00023004"/>
    </source>
</evidence>
<keyword evidence="5" id="KW-0408">Iron</keyword>
<dbReference type="PROSITE" id="PS51379">
    <property type="entry name" value="4FE4S_FER_2"/>
    <property type="match status" value="1"/>
</dbReference>
<dbReference type="InterPro" id="IPR032879">
    <property type="entry name" value="FixG_C"/>
</dbReference>
<feature type="transmembrane region" description="Helical" evidence="7">
    <location>
        <begin position="157"/>
        <end position="176"/>
    </location>
</feature>
<evidence type="ECO:0000259" key="8">
    <source>
        <dbReference type="PROSITE" id="PS51379"/>
    </source>
</evidence>
<keyword evidence="7" id="KW-1133">Transmembrane helix</keyword>
<dbReference type="PANTHER" id="PTHR30176:SF3">
    <property type="entry name" value="FERREDOXIN-TYPE PROTEIN NAPH"/>
    <property type="match status" value="1"/>
</dbReference>
<feature type="domain" description="4Fe-4S ferredoxin-type" evidence="8">
    <location>
        <begin position="254"/>
        <end position="282"/>
    </location>
</feature>
<dbReference type="PANTHER" id="PTHR30176">
    <property type="entry name" value="FERREDOXIN-TYPE PROTEIN NAPH"/>
    <property type="match status" value="1"/>
</dbReference>
<keyword evidence="4" id="KW-0249">Electron transport</keyword>
<dbReference type="InterPro" id="IPR017900">
    <property type="entry name" value="4Fe4S_Fe_S_CS"/>
</dbReference>
<dbReference type="InterPro" id="IPR051684">
    <property type="entry name" value="Electron_Trans/Redox"/>
</dbReference>
<accession>A0ABS6ACQ7</accession>
<evidence type="ECO:0000256" key="7">
    <source>
        <dbReference type="SAM" id="Phobius"/>
    </source>
</evidence>
<dbReference type="EMBL" id="JAHKPV010000021">
    <property type="protein sequence ID" value="MBU2875762.1"/>
    <property type="molecule type" value="Genomic_DNA"/>
</dbReference>
<dbReference type="Pfam" id="PF13746">
    <property type="entry name" value="Fer4_18"/>
    <property type="match status" value="1"/>
</dbReference>
<dbReference type="RefSeq" id="WP_216009520.1">
    <property type="nucleotide sequence ID" value="NZ_JAHKPV010000021.1"/>
</dbReference>
<evidence type="ECO:0000313" key="10">
    <source>
        <dbReference type="Proteomes" id="UP000753376"/>
    </source>
</evidence>
<proteinExistence type="predicted"/>
<organism evidence="9 10">
    <name type="scientific">Marinobacter salexigens</name>
    <dbReference type="NCBI Taxonomy" id="1925763"/>
    <lineage>
        <taxon>Bacteria</taxon>
        <taxon>Pseudomonadati</taxon>
        <taxon>Pseudomonadota</taxon>
        <taxon>Gammaproteobacteria</taxon>
        <taxon>Pseudomonadales</taxon>
        <taxon>Marinobacteraceae</taxon>
        <taxon>Marinobacter</taxon>
    </lineage>
</organism>
<keyword evidence="3" id="KW-0479">Metal-binding</keyword>
<dbReference type="Proteomes" id="UP000753376">
    <property type="component" value="Unassembled WGS sequence"/>
</dbReference>
<comment type="caution">
    <text evidence="9">The sequence shown here is derived from an EMBL/GenBank/DDBJ whole genome shotgun (WGS) entry which is preliminary data.</text>
</comment>
<evidence type="ECO:0000256" key="2">
    <source>
        <dbReference type="ARBA" id="ARBA00022485"/>
    </source>
</evidence>
<gene>
    <name evidence="9" type="primary">ccoG</name>
    <name evidence="9" type="ORF">KO508_17330</name>
</gene>
<protein>
    <submittedName>
        <fullName evidence="9">Cytochrome c oxidase accessory protein CcoG</fullName>
    </submittedName>
</protein>
<name>A0ABS6ACQ7_9GAMM</name>
<dbReference type="InterPro" id="IPR014116">
    <property type="entry name" value="Cyt_c_oxidase_cbb3_FixG"/>
</dbReference>
<keyword evidence="6" id="KW-0411">Iron-sulfur</keyword>
<feature type="transmembrane region" description="Helical" evidence="7">
    <location>
        <begin position="82"/>
        <end position="103"/>
    </location>
</feature>
<keyword evidence="7" id="KW-0472">Membrane</keyword>
<evidence type="ECO:0000256" key="3">
    <source>
        <dbReference type="ARBA" id="ARBA00022723"/>
    </source>
</evidence>
<evidence type="ECO:0000256" key="4">
    <source>
        <dbReference type="ARBA" id="ARBA00022982"/>
    </source>
</evidence>
<dbReference type="InterPro" id="IPR017896">
    <property type="entry name" value="4Fe4S_Fe-S-bd"/>
</dbReference>
<evidence type="ECO:0000313" key="9">
    <source>
        <dbReference type="EMBL" id="MBU2875762.1"/>
    </source>
</evidence>
<keyword evidence="7" id="KW-0812">Transmembrane</keyword>
<feature type="transmembrane region" description="Helical" evidence="7">
    <location>
        <begin position="182"/>
        <end position="205"/>
    </location>
</feature>
<dbReference type="PROSITE" id="PS00198">
    <property type="entry name" value="4FE4S_FER_1"/>
    <property type="match status" value="1"/>
</dbReference>
<keyword evidence="10" id="KW-1185">Reference proteome</keyword>
<dbReference type="Pfam" id="PF11614">
    <property type="entry name" value="FixG_C"/>
    <property type="match status" value="1"/>
</dbReference>
<evidence type="ECO:0000256" key="1">
    <source>
        <dbReference type="ARBA" id="ARBA00022448"/>
    </source>
</evidence>
<reference evidence="9 10" key="1">
    <citation type="submission" date="2021-05" db="EMBL/GenBank/DDBJ databases">
        <title>Draft genomes of bacteria isolated from model marine particles.</title>
        <authorList>
            <person name="Datta M.S."/>
            <person name="Schwartzman J.A."/>
            <person name="Enke T.N."/>
            <person name="Saavedra J."/>
            <person name="Cermak N."/>
            <person name="Cordero O.X."/>
        </authorList>
    </citation>
    <scope>NUCLEOTIDE SEQUENCE [LARGE SCALE GENOMIC DNA]</scope>
    <source>
        <strain evidence="9 10">D2M19</strain>
    </source>
</reference>
<keyword evidence="2" id="KW-0004">4Fe-4S</keyword>
<sequence>MGTPIQVHNIDTHDAKRHLNEKIHTRSFQGVFRRVRIIAGTFLFALFFGTVWLTWNDRQAVLWDLSAKKFHIFSSTFWPQDLVLLSAILIVCAFGLFFLTVWAGRVWCGYTCPQSVWMWVFMWVEKVSEGDRNQRKKLDQAPFTGLKVYKRFKKHGLWLLISVFTAITFVGYFTPIRDLVPALLTFQAGGSAFFWVFFFTLATYLNAGWLREKVCVHMCPYGRFQSSMLDKDSLVISYDVSRGEARGGRSLGSDYKAKGLGDCVDCQMCVQVCPTGIDIRDGLQIDCIGCAACIDACDSVMEKMGYEKGLIRYTSERELNGGRLHIMRPRLVAYGALLVAMVLTLGWAIASRPLVSFDVAKDRGLYRFNAQGEIENSYTLKIINKSHERKQFNVSVKGLEGLNLIGPSSINLRSGEKLELPLSVSVKPALLAESMAEIEFYLTQSKDSDLSLVAKSRFTGRVP</sequence>
<feature type="transmembrane region" description="Helical" evidence="7">
    <location>
        <begin position="331"/>
        <end position="350"/>
    </location>
</feature>
<feature type="transmembrane region" description="Helical" evidence="7">
    <location>
        <begin position="35"/>
        <end position="55"/>
    </location>
</feature>
<keyword evidence="1" id="KW-0813">Transport</keyword>